<dbReference type="EMBL" id="MU006234">
    <property type="protein sequence ID" value="KAF2822685.1"/>
    <property type="molecule type" value="Genomic_DNA"/>
</dbReference>
<dbReference type="Proteomes" id="UP000799424">
    <property type="component" value="Unassembled WGS sequence"/>
</dbReference>
<organism evidence="1 2">
    <name type="scientific">Ophiobolus disseminans</name>
    <dbReference type="NCBI Taxonomy" id="1469910"/>
    <lineage>
        <taxon>Eukaryota</taxon>
        <taxon>Fungi</taxon>
        <taxon>Dikarya</taxon>
        <taxon>Ascomycota</taxon>
        <taxon>Pezizomycotina</taxon>
        <taxon>Dothideomycetes</taxon>
        <taxon>Pleosporomycetidae</taxon>
        <taxon>Pleosporales</taxon>
        <taxon>Pleosporineae</taxon>
        <taxon>Phaeosphaeriaceae</taxon>
        <taxon>Ophiobolus</taxon>
    </lineage>
</organism>
<keyword evidence="2" id="KW-1185">Reference proteome</keyword>
<proteinExistence type="predicted"/>
<evidence type="ECO:0000313" key="2">
    <source>
        <dbReference type="Proteomes" id="UP000799424"/>
    </source>
</evidence>
<evidence type="ECO:0000313" key="1">
    <source>
        <dbReference type="EMBL" id="KAF2822685.1"/>
    </source>
</evidence>
<reference evidence="1" key="1">
    <citation type="journal article" date="2020" name="Stud. Mycol.">
        <title>101 Dothideomycetes genomes: a test case for predicting lifestyles and emergence of pathogens.</title>
        <authorList>
            <person name="Haridas S."/>
            <person name="Albert R."/>
            <person name="Binder M."/>
            <person name="Bloem J."/>
            <person name="Labutti K."/>
            <person name="Salamov A."/>
            <person name="Andreopoulos B."/>
            <person name="Baker S."/>
            <person name="Barry K."/>
            <person name="Bills G."/>
            <person name="Bluhm B."/>
            <person name="Cannon C."/>
            <person name="Castanera R."/>
            <person name="Culley D."/>
            <person name="Daum C."/>
            <person name="Ezra D."/>
            <person name="Gonzalez J."/>
            <person name="Henrissat B."/>
            <person name="Kuo A."/>
            <person name="Liang C."/>
            <person name="Lipzen A."/>
            <person name="Lutzoni F."/>
            <person name="Magnuson J."/>
            <person name="Mondo S."/>
            <person name="Nolan M."/>
            <person name="Ohm R."/>
            <person name="Pangilinan J."/>
            <person name="Park H.-J."/>
            <person name="Ramirez L."/>
            <person name="Alfaro M."/>
            <person name="Sun H."/>
            <person name="Tritt A."/>
            <person name="Yoshinaga Y."/>
            <person name="Zwiers L.-H."/>
            <person name="Turgeon B."/>
            <person name="Goodwin S."/>
            <person name="Spatafora J."/>
            <person name="Crous P."/>
            <person name="Grigoriev I."/>
        </authorList>
    </citation>
    <scope>NUCLEOTIDE SEQUENCE</scope>
    <source>
        <strain evidence="1">CBS 113818</strain>
    </source>
</reference>
<protein>
    <submittedName>
        <fullName evidence="1">Uncharacterized protein</fullName>
    </submittedName>
</protein>
<dbReference type="AlphaFoldDB" id="A0A6A6ZQY9"/>
<gene>
    <name evidence="1" type="ORF">CC86DRAFT_81598</name>
</gene>
<sequence length="166" mass="18689">MRYLIEDMVVNEGETAYVRLERNDGSHRQAVGIMVGLYSGKLGMRAKTVSQFPEWFAGEMAVLKDGYSAELNFFCSAFQLSLNSHTLVQIGAKKELKNGKVKWAIVIKIFQCTCGKTEQKREACICDMWHLKGSRFGRVTPQGINVEAKCVQDVVDFTTWNVPGWA</sequence>
<accession>A0A6A6ZQY9</accession>
<name>A0A6A6ZQY9_9PLEO</name>